<proteinExistence type="predicted"/>
<dbReference type="SUPFAM" id="SSF48008">
    <property type="entry name" value="GntR ligand-binding domain-like"/>
    <property type="match status" value="1"/>
</dbReference>
<dbReference type="InterPro" id="IPR036390">
    <property type="entry name" value="WH_DNA-bd_sf"/>
</dbReference>
<name>A0ABP7P1J8_9ACTN</name>
<dbReference type="SMART" id="SM00895">
    <property type="entry name" value="FCD"/>
    <property type="match status" value="1"/>
</dbReference>
<evidence type="ECO:0000256" key="2">
    <source>
        <dbReference type="ARBA" id="ARBA00023125"/>
    </source>
</evidence>
<dbReference type="EMBL" id="BAAAZW010000004">
    <property type="protein sequence ID" value="GAA3958064.1"/>
    <property type="molecule type" value="Genomic_DNA"/>
</dbReference>
<dbReference type="Gene3D" id="1.10.10.10">
    <property type="entry name" value="Winged helix-like DNA-binding domain superfamily/Winged helix DNA-binding domain"/>
    <property type="match status" value="1"/>
</dbReference>
<dbReference type="Pfam" id="PF07729">
    <property type="entry name" value="FCD"/>
    <property type="match status" value="1"/>
</dbReference>
<dbReference type="SMART" id="SM00345">
    <property type="entry name" value="HTH_GNTR"/>
    <property type="match status" value="1"/>
</dbReference>
<keyword evidence="2" id="KW-0238">DNA-binding</keyword>
<keyword evidence="3" id="KW-0804">Transcription</keyword>
<feature type="domain" description="HTH gntR-type" evidence="4">
    <location>
        <begin position="7"/>
        <end position="75"/>
    </location>
</feature>
<organism evidence="5 6">
    <name type="scientific">Gordonia caeni</name>
    <dbReference type="NCBI Taxonomy" id="1007097"/>
    <lineage>
        <taxon>Bacteria</taxon>
        <taxon>Bacillati</taxon>
        <taxon>Actinomycetota</taxon>
        <taxon>Actinomycetes</taxon>
        <taxon>Mycobacteriales</taxon>
        <taxon>Gordoniaceae</taxon>
        <taxon>Gordonia</taxon>
    </lineage>
</organism>
<accession>A0ABP7P1J8</accession>
<gene>
    <name evidence="5" type="ORF">GCM10022231_16780</name>
</gene>
<comment type="caution">
    <text evidence="5">The sequence shown here is derived from an EMBL/GenBank/DDBJ whole genome shotgun (WGS) entry which is preliminary data.</text>
</comment>
<keyword evidence="1" id="KW-0805">Transcription regulation</keyword>
<dbReference type="SUPFAM" id="SSF46785">
    <property type="entry name" value="Winged helix' DNA-binding domain"/>
    <property type="match status" value="1"/>
</dbReference>
<dbReference type="Pfam" id="PF00392">
    <property type="entry name" value="GntR"/>
    <property type="match status" value="1"/>
</dbReference>
<dbReference type="CDD" id="cd07377">
    <property type="entry name" value="WHTH_GntR"/>
    <property type="match status" value="1"/>
</dbReference>
<dbReference type="PROSITE" id="PS50949">
    <property type="entry name" value="HTH_GNTR"/>
    <property type="match status" value="1"/>
</dbReference>
<keyword evidence="6" id="KW-1185">Reference proteome</keyword>
<dbReference type="PRINTS" id="PR00035">
    <property type="entry name" value="HTHGNTR"/>
</dbReference>
<evidence type="ECO:0000256" key="3">
    <source>
        <dbReference type="ARBA" id="ARBA00023163"/>
    </source>
</evidence>
<evidence type="ECO:0000313" key="6">
    <source>
        <dbReference type="Proteomes" id="UP001418444"/>
    </source>
</evidence>
<dbReference type="InterPro" id="IPR011711">
    <property type="entry name" value="GntR_C"/>
</dbReference>
<reference evidence="6" key="1">
    <citation type="journal article" date="2019" name="Int. J. Syst. Evol. Microbiol.">
        <title>The Global Catalogue of Microorganisms (GCM) 10K type strain sequencing project: providing services to taxonomists for standard genome sequencing and annotation.</title>
        <authorList>
            <consortium name="The Broad Institute Genomics Platform"/>
            <consortium name="The Broad Institute Genome Sequencing Center for Infectious Disease"/>
            <person name="Wu L."/>
            <person name="Ma J."/>
        </authorList>
    </citation>
    <scope>NUCLEOTIDE SEQUENCE [LARGE SCALE GENOMIC DNA]</scope>
    <source>
        <strain evidence="6">JCM 16923</strain>
    </source>
</reference>
<protein>
    <submittedName>
        <fullName evidence="5">FCD domain-containing protein</fullName>
    </submittedName>
</protein>
<dbReference type="PANTHER" id="PTHR43537">
    <property type="entry name" value="TRANSCRIPTIONAL REGULATOR, GNTR FAMILY"/>
    <property type="match status" value="1"/>
</dbReference>
<dbReference type="PANTHER" id="PTHR43537:SF5">
    <property type="entry name" value="UXU OPERON TRANSCRIPTIONAL REGULATOR"/>
    <property type="match status" value="1"/>
</dbReference>
<dbReference type="InterPro" id="IPR008920">
    <property type="entry name" value="TF_FadR/GntR_C"/>
</dbReference>
<dbReference type="InterPro" id="IPR000524">
    <property type="entry name" value="Tscrpt_reg_HTH_GntR"/>
</dbReference>
<evidence type="ECO:0000313" key="5">
    <source>
        <dbReference type="EMBL" id="GAA3958064.1"/>
    </source>
</evidence>
<evidence type="ECO:0000256" key="1">
    <source>
        <dbReference type="ARBA" id="ARBA00023015"/>
    </source>
</evidence>
<dbReference type="InterPro" id="IPR036388">
    <property type="entry name" value="WH-like_DNA-bd_sf"/>
</dbReference>
<evidence type="ECO:0000259" key="4">
    <source>
        <dbReference type="PROSITE" id="PS50949"/>
    </source>
</evidence>
<dbReference type="RefSeq" id="WP_344782790.1">
    <property type="nucleotide sequence ID" value="NZ_BAAAZW010000004.1"/>
</dbReference>
<dbReference type="Gene3D" id="1.20.120.530">
    <property type="entry name" value="GntR ligand-binding domain-like"/>
    <property type="match status" value="1"/>
</dbReference>
<dbReference type="Proteomes" id="UP001418444">
    <property type="component" value="Unassembled WGS sequence"/>
</dbReference>
<sequence length="231" mass="25271">MGQVTRRPLADQAADLLLDRIRSGEWTLGEKLPGETTLAPQLGVGRSTVREAVRQLAGRGVVTSRQGAGVFVTALDAPEDWDVVLRRTDIISVIEARIAIESEAAALAAARRTPADLRAIRRALATRADHRSEIESHVDTDTAFHRAIVAAAHNPILLELFDSFTPRLREAMIEMLRIRKEFGTDRDQDAHADLADAIAEHDEAAAGRYSRAHLLSLRDTLALDSFPTATT</sequence>